<organism evidence="1 2">
    <name type="scientific">Sulfitobacter faviae</name>
    <dbReference type="NCBI Taxonomy" id="1775881"/>
    <lineage>
        <taxon>Bacteria</taxon>
        <taxon>Pseudomonadati</taxon>
        <taxon>Pseudomonadota</taxon>
        <taxon>Alphaproteobacteria</taxon>
        <taxon>Rhodobacterales</taxon>
        <taxon>Roseobacteraceae</taxon>
        <taxon>Sulfitobacter</taxon>
    </lineage>
</organism>
<dbReference type="RefSeq" id="WP_322328573.1">
    <property type="nucleotide sequence ID" value="NZ_CP139725.1"/>
</dbReference>
<gene>
    <name evidence="1" type="ORF">T7987_00035</name>
</gene>
<protein>
    <submittedName>
        <fullName evidence="1">Uncharacterized protein</fullName>
    </submittedName>
</protein>
<sequence length="170" mass="18817">MNTQIADAISDAYDISSILRVCIRSLEGDAPEQPGDGAATAHTVKQANYKVGDLISRLELVELRGERPDEDASQRTGAVQLLDKWQAARRSRSALMQELPDDHGAEPAELSELDENIEWLAERITCFEPKTDADAAAMLEWCVEDCAGQLLCEQYPRAQKAVIEYLRAKA</sequence>
<keyword evidence="2" id="KW-1185">Reference proteome</keyword>
<proteinExistence type="predicted"/>
<accession>A0ABZ0V2Q5</accession>
<dbReference type="EMBL" id="CP139725">
    <property type="protein sequence ID" value="WPZ21670.1"/>
    <property type="molecule type" value="Genomic_DNA"/>
</dbReference>
<evidence type="ECO:0000313" key="1">
    <source>
        <dbReference type="EMBL" id="WPZ21670.1"/>
    </source>
</evidence>
<name>A0ABZ0V2Q5_9RHOB</name>
<reference evidence="1 2" key="1">
    <citation type="submission" date="2023-11" db="EMBL/GenBank/DDBJ databases">
        <title>From the Deep-Sea to the Surface: Bacterial Genomes Isolated from the Moytirra Hydrothermal Vent Plume.</title>
        <authorList>
            <person name="Major S.R."/>
        </authorList>
    </citation>
    <scope>NUCLEOTIDE SEQUENCE [LARGE SCALE GENOMIC DNA]</scope>
    <source>
        <strain evidence="1 2">OXR-9</strain>
    </source>
</reference>
<dbReference type="Proteomes" id="UP001326567">
    <property type="component" value="Chromosome"/>
</dbReference>
<evidence type="ECO:0000313" key="2">
    <source>
        <dbReference type="Proteomes" id="UP001326567"/>
    </source>
</evidence>